<evidence type="ECO:0000313" key="5">
    <source>
        <dbReference type="Proteomes" id="UP000295680"/>
    </source>
</evidence>
<evidence type="ECO:0000256" key="1">
    <source>
        <dbReference type="SAM" id="Coils"/>
    </source>
</evidence>
<dbReference type="Pfam" id="PF13598">
    <property type="entry name" value="DUF4139"/>
    <property type="match status" value="1"/>
</dbReference>
<dbReference type="AlphaFoldDB" id="A0A4R2J3J9"/>
<comment type="caution">
    <text evidence="4">The sequence shown here is derived from an EMBL/GenBank/DDBJ whole genome shotgun (WGS) entry which is preliminary data.</text>
</comment>
<organism evidence="4 5">
    <name type="scientific">Actinocrispum wychmicini</name>
    <dbReference type="NCBI Taxonomy" id="1213861"/>
    <lineage>
        <taxon>Bacteria</taxon>
        <taxon>Bacillati</taxon>
        <taxon>Actinomycetota</taxon>
        <taxon>Actinomycetes</taxon>
        <taxon>Pseudonocardiales</taxon>
        <taxon>Pseudonocardiaceae</taxon>
        <taxon>Actinocrispum</taxon>
    </lineage>
</organism>
<evidence type="ECO:0000259" key="3">
    <source>
        <dbReference type="Pfam" id="PF13600"/>
    </source>
</evidence>
<dbReference type="OrthoDB" id="9777444at2"/>
<proteinExistence type="predicted"/>
<feature type="coiled-coil region" evidence="1">
    <location>
        <begin position="77"/>
        <end position="104"/>
    </location>
</feature>
<dbReference type="Pfam" id="PF13600">
    <property type="entry name" value="DUF4140"/>
    <property type="match status" value="1"/>
</dbReference>
<name>A0A4R2J3J9_9PSEU</name>
<keyword evidence="5" id="KW-1185">Reference proteome</keyword>
<gene>
    <name evidence="4" type="ORF">EV192_112316</name>
</gene>
<reference evidence="4 5" key="1">
    <citation type="submission" date="2019-03" db="EMBL/GenBank/DDBJ databases">
        <title>Genomic Encyclopedia of Type Strains, Phase IV (KMG-IV): sequencing the most valuable type-strain genomes for metagenomic binning, comparative biology and taxonomic classification.</title>
        <authorList>
            <person name="Goeker M."/>
        </authorList>
    </citation>
    <scope>NUCLEOTIDE SEQUENCE [LARGE SCALE GENOMIC DNA]</scope>
    <source>
        <strain evidence="4 5">DSM 45934</strain>
    </source>
</reference>
<accession>A0A4R2J3J9</accession>
<evidence type="ECO:0000259" key="2">
    <source>
        <dbReference type="Pfam" id="PF13598"/>
    </source>
</evidence>
<feature type="domain" description="DUF4140" evidence="3">
    <location>
        <begin position="11"/>
        <end position="108"/>
    </location>
</feature>
<dbReference type="PANTHER" id="PTHR31005:SF8">
    <property type="entry name" value="DUF4139 DOMAIN-CONTAINING PROTEIN"/>
    <property type="match status" value="1"/>
</dbReference>
<dbReference type="EMBL" id="SLWS01000012">
    <property type="protein sequence ID" value="TCO52584.1"/>
    <property type="molecule type" value="Genomic_DNA"/>
</dbReference>
<sequence length="518" mass="56109">MTSTEAQIVAVTVYPGQARVTRRTSVALEKGQRQVTVGGLPVGLQRDSVRVNGRGPATVLGVDVTMERHAQTPDQRVGELEDRLRELENALLELADTVAVADDRVKLLSAVSRRAGGTFAKGLAERTVEPDRIAEVSAALGVQLAEALGRKRELADQRIRATEERDLVQRTLGTYRTQQAPDRQAVVVDMDVREAATVEIELSYVVDQALWSSTYDIRLTGESLSLTWHAEITQSTGEDWPECELALSTARPAGTATIPELSPWFLDRHQPQAVRARFAMDAAEAGGGYGAAAPAPMAAAAMVSFAVPEVEHGAAATTYRPARQVAVPSDGTAHRTTVAVIDLGAALDHIAAPVLGPEAYLRATAVNTSEHTLRPGRASVFHESEFVGTTHLEVWSPGEEVELNLGVDDRIRVERELVRRTAAKAVLGSTRRREAAYRIKVGNYGRRATTVTVLDQVPVSRDDGITVKDVTCKPDPAERTDLGELTWKLPMDAGRTAEINVGFRVDVARGVDMTGWRE</sequence>
<dbReference type="InterPro" id="IPR011935">
    <property type="entry name" value="CHP02231"/>
</dbReference>
<feature type="domain" description="DUF4139" evidence="2">
    <location>
        <begin position="200"/>
        <end position="506"/>
    </location>
</feature>
<dbReference type="InterPro" id="IPR025554">
    <property type="entry name" value="DUF4140"/>
</dbReference>
<protein>
    <submittedName>
        <fullName evidence="4">Uncharacterized protein (TIGR02231 family)</fullName>
    </submittedName>
</protein>
<dbReference type="PANTHER" id="PTHR31005">
    <property type="entry name" value="DUF4139 DOMAIN-CONTAINING PROTEIN"/>
    <property type="match status" value="1"/>
</dbReference>
<dbReference type="InterPro" id="IPR037291">
    <property type="entry name" value="DUF4139"/>
</dbReference>
<evidence type="ECO:0000313" key="4">
    <source>
        <dbReference type="EMBL" id="TCO52584.1"/>
    </source>
</evidence>
<dbReference type="RefSeq" id="WP_132124494.1">
    <property type="nucleotide sequence ID" value="NZ_SLWS01000012.1"/>
</dbReference>
<keyword evidence="1" id="KW-0175">Coiled coil</keyword>
<dbReference type="Proteomes" id="UP000295680">
    <property type="component" value="Unassembled WGS sequence"/>
</dbReference>
<dbReference type="NCBIfam" id="TIGR02231">
    <property type="entry name" value="mucoidy inhibitor MuiA family protein"/>
    <property type="match status" value="1"/>
</dbReference>